<dbReference type="PANTHER" id="PTHR30329">
    <property type="entry name" value="STATOR ELEMENT OF FLAGELLAR MOTOR COMPLEX"/>
    <property type="match status" value="1"/>
</dbReference>
<evidence type="ECO:0000256" key="1">
    <source>
        <dbReference type="ARBA" id="ARBA00004162"/>
    </source>
</evidence>
<comment type="similarity">
    <text evidence="2">Belongs to the MotB family.</text>
</comment>
<dbReference type="InterPro" id="IPR050330">
    <property type="entry name" value="Bact_OuterMem_StrucFunc"/>
</dbReference>
<dbReference type="InterPro" id="IPR036737">
    <property type="entry name" value="OmpA-like_sf"/>
</dbReference>
<dbReference type="Gene3D" id="3.30.1330.60">
    <property type="entry name" value="OmpA-like domain"/>
    <property type="match status" value="1"/>
</dbReference>
<dbReference type="EMBL" id="FPKU01000004">
    <property type="protein sequence ID" value="SFZ86650.1"/>
    <property type="molecule type" value="Genomic_DNA"/>
</dbReference>
<evidence type="ECO:0000313" key="11">
    <source>
        <dbReference type="EMBL" id="SFZ86650.1"/>
    </source>
</evidence>
<dbReference type="OrthoDB" id="7170686at2"/>
<dbReference type="Pfam" id="PF00691">
    <property type="entry name" value="OmpA"/>
    <property type="match status" value="1"/>
</dbReference>
<evidence type="ECO:0000256" key="5">
    <source>
        <dbReference type="ARBA" id="ARBA00022989"/>
    </source>
</evidence>
<evidence type="ECO:0000313" key="12">
    <source>
        <dbReference type="Proteomes" id="UP000183447"/>
    </source>
</evidence>
<evidence type="ECO:0000256" key="6">
    <source>
        <dbReference type="ARBA" id="ARBA00023136"/>
    </source>
</evidence>
<evidence type="ECO:0000256" key="3">
    <source>
        <dbReference type="ARBA" id="ARBA00022475"/>
    </source>
</evidence>
<dbReference type="InterPro" id="IPR025713">
    <property type="entry name" value="MotB-like_N_dom"/>
</dbReference>
<feature type="compositionally biased region" description="Basic and acidic residues" evidence="8">
    <location>
        <begin position="74"/>
        <end position="86"/>
    </location>
</feature>
<keyword evidence="12" id="KW-1185">Reference proteome</keyword>
<reference evidence="11 12" key="1">
    <citation type="submission" date="2016-11" db="EMBL/GenBank/DDBJ databases">
        <authorList>
            <person name="Jaros S."/>
            <person name="Januszkiewicz K."/>
            <person name="Wedrychowicz H."/>
        </authorList>
    </citation>
    <scope>NUCLEOTIDE SEQUENCE [LARGE SCALE GENOMIC DNA]</scope>
    <source>
        <strain evidence="11 12">ATCC 23634</strain>
    </source>
</reference>
<keyword evidence="5 9" id="KW-1133">Transmembrane helix</keyword>
<proteinExistence type="inferred from homology"/>
<dbReference type="AlphaFoldDB" id="A0A1K2I2P3"/>
<dbReference type="CDD" id="cd07185">
    <property type="entry name" value="OmpA_C-like"/>
    <property type="match status" value="1"/>
</dbReference>
<evidence type="ECO:0000256" key="4">
    <source>
        <dbReference type="ARBA" id="ARBA00022692"/>
    </source>
</evidence>
<dbReference type="PANTHER" id="PTHR30329:SF21">
    <property type="entry name" value="LIPOPROTEIN YIAD-RELATED"/>
    <property type="match status" value="1"/>
</dbReference>
<dbReference type="RefSeq" id="WP_072346541.1">
    <property type="nucleotide sequence ID" value="NZ_FPKU01000004.1"/>
</dbReference>
<feature type="domain" description="OmpA-like" evidence="10">
    <location>
        <begin position="159"/>
        <end position="278"/>
    </location>
</feature>
<evidence type="ECO:0000256" key="9">
    <source>
        <dbReference type="SAM" id="Phobius"/>
    </source>
</evidence>
<dbReference type="PROSITE" id="PS51123">
    <property type="entry name" value="OMPA_2"/>
    <property type="match status" value="1"/>
</dbReference>
<evidence type="ECO:0000256" key="7">
    <source>
        <dbReference type="PROSITE-ProRule" id="PRU00473"/>
    </source>
</evidence>
<comment type="subcellular location">
    <subcellularLocation>
        <location evidence="1">Cell membrane</location>
        <topology evidence="1">Single-pass membrane protein</topology>
    </subcellularLocation>
</comment>
<evidence type="ECO:0000259" key="10">
    <source>
        <dbReference type="PROSITE" id="PS51123"/>
    </source>
</evidence>
<gene>
    <name evidence="11" type="ORF">SAMN02983003_3841</name>
</gene>
<dbReference type="GO" id="GO:0005886">
    <property type="term" value="C:plasma membrane"/>
    <property type="evidence" value="ECO:0007669"/>
    <property type="project" value="UniProtKB-SubCell"/>
</dbReference>
<dbReference type="STRING" id="665118.SAMN02983003_3841"/>
<dbReference type="SUPFAM" id="SSF103088">
    <property type="entry name" value="OmpA-like"/>
    <property type="match status" value="1"/>
</dbReference>
<name>A0A1K2I2P3_9HYPH</name>
<keyword evidence="3" id="KW-1003">Cell membrane</keyword>
<sequence length="287" mass="30552">MSRLRRGHGGGGGHGGSWVISFADLMSLLMAFFVMLLSFSVQDQERLNVAAGSVQHAFGIQPVVKLSGMVEREGNPERDFRRRVGADETAASSEFATTEHDGGEMQGPQVLSNPDLPNDRDQEAGFASAAASIRQAWADQPEIARAGPSVMVNATPEGLDIVIADQTGRPMFPEGSKYPYEETRKAIAAIAPVLAALSNPVRIVGHVATGGRYAESRYGPWELSADRANAVRQILGEFGLSDARIDGVTGKGETEPFFPNDPYLAANQRVSILVLADVPPVPAGLSP</sequence>
<dbReference type="InterPro" id="IPR006665">
    <property type="entry name" value="OmpA-like"/>
</dbReference>
<organism evidence="11 12">
    <name type="scientific">Devosia enhydra</name>
    <dbReference type="NCBI Taxonomy" id="665118"/>
    <lineage>
        <taxon>Bacteria</taxon>
        <taxon>Pseudomonadati</taxon>
        <taxon>Pseudomonadota</taxon>
        <taxon>Alphaproteobacteria</taxon>
        <taxon>Hyphomicrobiales</taxon>
        <taxon>Devosiaceae</taxon>
        <taxon>Devosia</taxon>
    </lineage>
</organism>
<accession>A0A1K2I2P3</accession>
<feature type="region of interest" description="Disordered" evidence="8">
    <location>
        <begin position="74"/>
        <end position="127"/>
    </location>
</feature>
<keyword evidence="4 9" id="KW-0812">Transmembrane</keyword>
<dbReference type="Pfam" id="PF13677">
    <property type="entry name" value="MotB_plug"/>
    <property type="match status" value="1"/>
</dbReference>
<feature type="transmembrane region" description="Helical" evidence="9">
    <location>
        <begin position="20"/>
        <end position="39"/>
    </location>
</feature>
<dbReference type="Proteomes" id="UP000183447">
    <property type="component" value="Unassembled WGS sequence"/>
</dbReference>
<protein>
    <submittedName>
        <fullName evidence="11">Chemotaxis protein MotB</fullName>
    </submittedName>
</protein>
<evidence type="ECO:0000256" key="8">
    <source>
        <dbReference type="SAM" id="MobiDB-lite"/>
    </source>
</evidence>
<keyword evidence="6 7" id="KW-0472">Membrane</keyword>
<evidence type="ECO:0000256" key="2">
    <source>
        <dbReference type="ARBA" id="ARBA00008914"/>
    </source>
</evidence>